<evidence type="ECO:0000256" key="1">
    <source>
        <dbReference type="ARBA" id="ARBA00038240"/>
    </source>
</evidence>
<feature type="domain" description="Aminoglycoside phosphotransferase" evidence="2">
    <location>
        <begin position="44"/>
        <end position="254"/>
    </location>
</feature>
<dbReference type="Gene3D" id="3.90.1200.10">
    <property type="match status" value="1"/>
</dbReference>
<keyword evidence="4" id="KW-1185">Reference proteome</keyword>
<accession>A0ABT8RDR6</accession>
<dbReference type="RefSeq" id="WP_302041045.1">
    <property type="nucleotide sequence ID" value="NZ_JAUKPO010000027.1"/>
</dbReference>
<dbReference type="SUPFAM" id="SSF56112">
    <property type="entry name" value="Protein kinase-like (PK-like)"/>
    <property type="match status" value="1"/>
</dbReference>
<dbReference type="PANTHER" id="PTHR21064">
    <property type="entry name" value="AMINOGLYCOSIDE PHOSPHOTRANSFERASE DOMAIN-CONTAINING PROTEIN-RELATED"/>
    <property type="match status" value="1"/>
</dbReference>
<evidence type="ECO:0000313" key="4">
    <source>
        <dbReference type="Proteomes" id="UP001168528"/>
    </source>
</evidence>
<evidence type="ECO:0000259" key="2">
    <source>
        <dbReference type="Pfam" id="PF01636"/>
    </source>
</evidence>
<protein>
    <submittedName>
        <fullName evidence="3">Phosphotransferase</fullName>
    </submittedName>
</protein>
<dbReference type="InterPro" id="IPR011009">
    <property type="entry name" value="Kinase-like_dom_sf"/>
</dbReference>
<comment type="similarity">
    <text evidence="1">Belongs to the pseudomonas-type ThrB family.</text>
</comment>
<sequence>MSQALVFPVTYSLISSQALQEALLPLYLLPKDLKVVFLYQGMHDTYLIQGTSSRFILRIYRAGWKTFEQVEAELQLLVWLKAQGLAVSYPIADQKERLIQKISSPEGERYAALFSYAQGEKLSLLSPSQAFVFGRFMAQMHLITANKHIQHLQRDYSVNSILDGTLQAIQTVLPAYLEAHHKLIEIHSLLNKKLTPSILKELKIGICHGDPHYENIFLDPSTNQVTMYDFDFSGYGFLLYDLGSFCFYERANQENISSFLEGYNQLLPISPLELDLVPCFTVLMRLFHVGARCKNADGIKNPLWFPHEIVAKLTDIEQQAKRL</sequence>
<reference evidence="3" key="1">
    <citation type="submission" date="2023-07" db="EMBL/GenBank/DDBJ databases">
        <title>The genome sequence of Rhodocytophaga aerolata KACC 12507.</title>
        <authorList>
            <person name="Zhang X."/>
        </authorList>
    </citation>
    <scope>NUCLEOTIDE SEQUENCE</scope>
    <source>
        <strain evidence="3">KACC 12507</strain>
    </source>
</reference>
<evidence type="ECO:0000313" key="3">
    <source>
        <dbReference type="EMBL" id="MDO1450243.1"/>
    </source>
</evidence>
<gene>
    <name evidence="3" type="ORF">Q0590_28440</name>
</gene>
<dbReference type="Gene3D" id="3.30.200.20">
    <property type="entry name" value="Phosphorylase Kinase, domain 1"/>
    <property type="match status" value="1"/>
</dbReference>
<name>A0ABT8RDR6_9BACT</name>
<dbReference type="EMBL" id="JAUKPO010000027">
    <property type="protein sequence ID" value="MDO1450243.1"/>
    <property type="molecule type" value="Genomic_DNA"/>
</dbReference>
<dbReference type="InterPro" id="IPR002575">
    <property type="entry name" value="Aminoglycoside_PTrfase"/>
</dbReference>
<dbReference type="Proteomes" id="UP001168528">
    <property type="component" value="Unassembled WGS sequence"/>
</dbReference>
<dbReference type="PANTHER" id="PTHR21064:SF6">
    <property type="entry name" value="AMINOGLYCOSIDE PHOSPHOTRANSFERASE DOMAIN-CONTAINING PROTEIN"/>
    <property type="match status" value="1"/>
</dbReference>
<comment type="caution">
    <text evidence="3">The sequence shown here is derived from an EMBL/GenBank/DDBJ whole genome shotgun (WGS) entry which is preliminary data.</text>
</comment>
<dbReference type="Pfam" id="PF01636">
    <property type="entry name" value="APH"/>
    <property type="match status" value="1"/>
</dbReference>
<organism evidence="3 4">
    <name type="scientific">Rhodocytophaga aerolata</name>
    <dbReference type="NCBI Taxonomy" id="455078"/>
    <lineage>
        <taxon>Bacteria</taxon>
        <taxon>Pseudomonadati</taxon>
        <taxon>Bacteroidota</taxon>
        <taxon>Cytophagia</taxon>
        <taxon>Cytophagales</taxon>
        <taxon>Rhodocytophagaceae</taxon>
        <taxon>Rhodocytophaga</taxon>
    </lineage>
</organism>
<proteinExistence type="inferred from homology"/>
<dbReference type="InterPro" id="IPR050249">
    <property type="entry name" value="Pseudomonas-type_ThrB"/>
</dbReference>